<dbReference type="GO" id="GO:0031593">
    <property type="term" value="F:polyubiquitin modification-dependent protein binding"/>
    <property type="evidence" value="ECO:0007669"/>
    <property type="project" value="TreeGrafter"/>
</dbReference>
<feature type="region of interest" description="Disordered" evidence="1">
    <location>
        <begin position="826"/>
        <end position="857"/>
    </location>
</feature>
<feature type="transmembrane region" description="Helical" evidence="2">
    <location>
        <begin position="76"/>
        <end position="95"/>
    </location>
</feature>
<evidence type="ECO:0000256" key="2">
    <source>
        <dbReference type="SAM" id="Phobius"/>
    </source>
</evidence>
<evidence type="ECO:0000259" key="3">
    <source>
        <dbReference type="PROSITE" id="PS50053"/>
    </source>
</evidence>
<comment type="caution">
    <text evidence="5">The sequence shown here is derived from an EMBL/GenBank/DDBJ whole genome shotgun (WGS) entry which is preliminary data.</text>
</comment>
<dbReference type="GO" id="GO:0005829">
    <property type="term" value="C:cytosol"/>
    <property type="evidence" value="ECO:0007669"/>
    <property type="project" value="TreeGrafter"/>
</dbReference>
<sequence length="857" mass="100069">MNKRVDPYQLNISYENDIIKTNILSKGEHLSSQGVDNQMNLPTELDDYEGPTLFYCHHCKMDSVSSCEYQATGQTFLCAFLLFFILNIFGCLIPYSSTACKDRRQICPRCRNLIGIKYYNACAFEFIYSYTIGRKEGQHLQLKNELPLKKRNLSEEERRQINRDIQNKFNNKKILKKKIHKQIIIKINHKKYLKLFNKLKCRKNKVKKLSLGKKIKIIKRERIYQLNKEDDEQLKVKDAYDKEYDKGKVKKIKKKRENEQFNEEICVKIKTLDNHTLDVRIKQNQSVNDLKNQIEIVSSIPSSRQRLLFKGRQLNNEDTLISLNIEDQCVVHLVANMPEFESSPLNRGLSTSSFDEHDNRNSFDVQENRRNSRKKVLQQRLHGFQQLPTRNSLQQNVMTLHNLLQSFNTVAEAIEQGQIFAQKDFELGQWIDFKDSQGEWIEGYVGQKQQNQVLIIHQNGEEWIGVPSNRLALFRSHTIQKTYHMSPILNNHEQQQLWSFSELLGQTAMLLSRAGNMMSRLADSVEDKSIPQSKKADMSNLITGMIEEQRRIQEEKVEKQDDVASLKSMKSMKSDKISIDYETSSIKSMKSDISKLTTYFMGHNHNTMMAENIAEEEENSSQDMSVDNQRDAPNISKEFKENYIYYETSLLAAQLAPLSDRLGRLLVDLSPYLALSGSNINNIFQNHPNSNISNLSIITNEGSQYSTQAKQYYFQVPIMLTPYELHTQSQYGASANRIVGDNLDILNHLNNNNGNPRQKRTTKKEEEEKQQFVTLSKNKPTQSYQQQYQQQQQQQLQQYQQMKESNFQNTEQDETQYLQQYQQQKKQSIDGQIKKKKKGKEVSFSEQINQLKKDKQF</sequence>
<dbReference type="Proteomes" id="UP000689195">
    <property type="component" value="Unassembled WGS sequence"/>
</dbReference>
<reference evidence="5" key="1">
    <citation type="submission" date="2021-01" db="EMBL/GenBank/DDBJ databases">
        <authorList>
            <consortium name="Genoscope - CEA"/>
            <person name="William W."/>
        </authorList>
    </citation>
    <scope>NUCLEOTIDE SEQUENCE</scope>
</reference>
<evidence type="ECO:0008006" key="7">
    <source>
        <dbReference type="Google" id="ProtNLM"/>
    </source>
</evidence>
<evidence type="ECO:0000313" key="5">
    <source>
        <dbReference type="EMBL" id="CAD8149050.1"/>
    </source>
</evidence>
<keyword evidence="6" id="KW-1185">Reference proteome</keyword>
<feature type="compositionally biased region" description="Basic and acidic residues" evidence="1">
    <location>
        <begin position="354"/>
        <end position="370"/>
    </location>
</feature>
<dbReference type="CDD" id="cd17039">
    <property type="entry name" value="Ubl_ubiquitin_like"/>
    <property type="match status" value="1"/>
</dbReference>
<keyword evidence="2" id="KW-1133">Transmembrane helix</keyword>
<dbReference type="SMART" id="SM00213">
    <property type="entry name" value="UBQ"/>
    <property type="match status" value="1"/>
</dbReference>
<evidence type="ECO:0000256" key="1">
    <source>
        <dbReference type="SAM" id="MobiDB-lite"/>
    </source>
</evidence>
<dbReference type="GO" id="GO:0006511">
    <property type="term" value="P:ubiquitin-dependent protein catabolic process"/>
    <property type="evidence" value="ECO:0007669"/>
    <property type="project" value="TreeGrafter"/>
</dbReference>
<keyword evidence="2" id="KW-0472">Membrane</keyword>
<dbReference type="OrthoDB" id="428577at2759"/>
<dbReference type="InterPro" id="IPR006629">
    <property type="entry name" value="LITAF"/>
</dbReference>
<dbReference type="Pfam" id="PF10601">
    <property type="entry name" value="zf-LITAF-like"/>
    <property type="match status" value="1"/>
</dbReference>
<feature type="compositionally biased region" description="Polar residues" evidence="1">
    <location>
        <begin position="343"/>
        <end position="353"/>
    </location>
</feature>
<evidence type="ECO:0000259" key="4">
    <source>
        <dbReference type="PROSITE" id="PS51837"/>
    </source>
</evidence>
<dbReference type="Pfam" id="PF00240">
    <property type="entry name" value="ubiquitin"/>
    <property type="match status" value="1"/>
</dbReference>
<dbReference type="PROSITE" id="PS51837">
    <property type="entry name" value="LITAF"/>
    <property type="match status" value="1"/>
</dbReference>
<name>A0A8S1T9E6_9CILI</name>
<accession>A0A8S1T9E6</accession>
<dbReference type="SMART" id="SM00714">
    <property type="entry name" value="LITAF"/>
    <property type="match status" value="1"/>
</dbReference>
<feature type="domain" description="Ubiquitin-like" evidence="3">
    <location>
        <begin position="265"/>
        <end position="338"/>
    </location>
</feature>
<feature type="domain" description="LITAF" evidence="4">
    <location>
        <begin position="35"/>
        <end position="119"/>
    </location>
</feature>
<feature type="region of interest" description="Disordered" evidence="1">
    <location>
        <begin position="747"/>
        <end position="767"/>
    </location>
</feature>
<dbReference type="EMBL" id="CAJJDO010000018">
    <property type="protein sequence ID" value="CAD8149050.1"/>
    <property type="molecule type" value="Genomic_DNA"/>
</dbReference>
<proteinExistence type="predicted"/>
<dbReference type="PROSITE" id="PS50053">
    <property type="entry name" value="UBIQUITIN_2"/>
    <property type="match status" value="1"/>
</dbReference>
<dbReference type="InterPro" id="IPR015496">
    <property type="entry name" value="Ubiquilin"/>
</dbReference>
<dbReference type="PANTHER" id="PTHR10677">
    <property type="entry name" value="UBIQUILIN"/>
    <property type="match status" value="1"/>
</dbReference>
<feature type="region of interest" description="Disordered" evidence="1">
    <location>
        <begin position="342"/>
        <end position="371"/>
    </location>
</feature>
<gene>
    <name evidence="5" type="ORF">PPENT_87.1.T0180389</name>
</gene>
<dbReference type="AlphaFoldDB" id="A0A8S1T9E6"/>
<protein>
    <recommendedName>
        <fullName evidence="7">Ubiquitin-like domain-containing protein</fullName>
    </recommendedName>
</protein>
<keyword evidence="2" id="KW-0812">Transmembrane</keyword>
<evidence type="ECO:0000313" key="6">
    <source>
        <dbReference type="Proteomes" id="UP000689195"/>
    </source>
</evidence>
<organism evidence="5 6">
    <name type="scientific">Paramecium pentaurelia</name>
    <dbReference type="NCBI Taxonomy" id="43138"/>
    <lineage>
        <taxon>Eukaryota</taxon>
        <taxon>Sar</taxon>
        <taxon>Alveolata</taxon>
        <taxon>Ciliophora</taxon>
        <taxon>Intramacronucleata</taxon>
        <taxon>Oligohymenophorea</taxon>
        <taxon>Peniculida</taxon>
        <taxon>Parameciidae</taxon>
        <taxon>Paramecium</taxon>
    </lineage>
</organism>
<dbReference type="PANTHER" id="PTHR10677:SF3">
    <property type="entry name" value="FI07626P-RELATED"/>
    <property type="match status" value="1"/>
</dbReference>
<dbReference type="InterPro" id="IPR000626">
    <property type="entry name" value="Ubiquitin-like_dom"/>
</dbReference>